<dbReference type="GO" id="GO:0000177">
    <property type="term" value="C:cytoplasmic exosome (RNase complex)"/>
    <property type="evidence" value="ECO:0007669"/>
    <property type="project" value="TreeGrafter"/>
</dbReference>
<dbReference type="OMA" id="SYMAFPN"/>
<dbReference type="Proteomes" id="UP000190831">
    <property type="component" value="Chromosome G"/>
</dbReference>
<feature type="domain" description="K Homology" evidence="5">
    <location>
        <begin position="151"/>
        <end position="199"/>
    </location>
</feature>
<dbReference type="InterPro" id="IPR036612">
    <property type="entry name" value="KH_dom_type_1_sf"/>
</dbReference>
<evidence type="ECO:0000313" key="8">
    <source>
        <dbReference type="Proteomes" id="UP000190831"/>
    </source>
</evidence>
<dbReference type="InterPro" id="IPR004088">
    <property type="entry name" value="KH_dom_type_1"/>
</dbReference>
<dbReference type="SUPFAM" id="SSF50249">
    <property type="entry name" value="Nucleic acid-binding proteins"/>
    <property type="match status" value="1"/>
</dbReference>
<evidence type="ECO:0000256" key="3">
    <source>
        <dbReference type="ARBA" id="ARBA00022835"/>
    </source>
</evidence>
<evidence type="ECO:0000256" key="4">
    <source>
        <dbReference type="ARBA" id="ARBA00022884"/>
    </source>
</evidence>
<dbReference type="Pfam" id="PF21262">
    <property type="entry name" value="RRP40_S1"/>
    <property type="match status" value="1"/>
</dbReference>
<sequence length="236" mass="25847">MGSLIIPGDELHINKDSSVIQGPGVYCEPKSQRFIPVNAGIEMITDSKKGQTVYVDFNSRRYVPALGDLVVGTISGSFSDSYRVSLANFSTPVTLSYMAFPNASKKNRPTLKVGDLVYARVSNAEKELEAEIECLDSTTGKDVGYGLLDGGFVVDISLAYARELLFNSEFPLLHIIAKYTQFEVAIGVNGKVWIKCDDAKSTLACYRSIVECQSTPVGEYKRLIAANFKEITNAME</sequence>
<gene>
    <name evidence="7" type="ORF">LAFE_0G18712G</name>
</gene>
<keyword evidence="2" id="KW-0963">Cytoplasm</keyword>
<dbReference type="GO" id="GO:0034475">
    <property type="term" value="P:U4 snRNA 3'-end processing"/>
    <property type="evidence" value="ECO:0007669"/>
    <property type="project" value="TreeGrafter"/>
</dbReference>
<keyword evidence="8" id="KW-1185">Reference proteome</keyword>
<reference evidence="7 8" key="1">
    <citation type="submission" date="2016-03" db="EMBL/GenBank/DDBJ databases">
        <authorList>
            <person name="Devillers H."/>
        </authorList>
    </citation>
    <scope>NUCLEOTIDE SEQUENCE [LARGE SCALE GENOMIC DNA]</scope>
    <source>
        <strain evidence="7">CBS 6772</strain>
    </source>
</reference>
<evidence type="ECO:0000313" key="7">
    <source>
        <dbReference type="EMBL" id="SCW03810.1"/>
    </source>
</evidence>
<dbReference type="Pfam" id="PF15985">
    <property type="entry name" value="KH_6"/>
    <property type="match status" value="1"/>
</dbReference>
<dbReference type="Gene3D" id="2.40.50.100">
    <property type="match status" value="1"/>
</dbReference>
<evidence type="ECO:0000256" key="1">
    <source>
        <dbReference type="ARBA" id="ARBA00004123"/>
    </source>
</evidence>
<dbReference type="CDD" id="cd22526">
    <property type="entry name" value="KH-I_Rrp40"/>
    <property type="match status" value="1"/>
</dbReference>
<dbReference type="PANTHER" id="PTHR21321:SF1">
    <property type="entry name" value="EXOSOME COMPLEX COMPONENT RRP40"/>
    <property type="match status" value="1"/>
</dbReference>
<dbReference type="GO" id="GO:0071038">
    <property type="term" value="P:TRAMP-dependent tRNA surveillance pathway"/>
    <property type="evidence" value="ECO:0007669"/>
    <property type="project" value="TreeGrafter"/>
</dbReference>
<dbReference type="GO" id="GO:0071035">
    <property type="term" value="P:nuclear polyadenylation-dependent rRNA catabolic process"/>
    <property type="evidence" value="ECO:0007669"/>
    <property type="project" value="TreeGrafter"/>
</dbReference>
<dbReference type="GO" id="GO:0000467">
    <property type="term" value="P:exonucleolytic trimming to generate mature 3'-end of 5.8S rRNA from tricistronic rRNA transcript (SSU-rRNA, 5.8S rRNA, LSU-rRNA)"/>
    <property type="evidence" value="ECO:0007669"/>
    <property type="project" value="TreeGrafter"/>
</dbReference>
<dbReference type="Gene3D" id="3.30.1370.10">
    <property type="entry name" value="K Homology domain, type 1"/>
    <property type="match status" value="1"/>
</dbReference>
<dbReference type="InterPro" id="IPR049469">
    <property type="entry name" value="RRP40_KH-I"/>
</dbReference>
<proteinExistence type="predicted"/>
<comment type="subcellular location">
    <subcellularLocation>
        <location evidence="1">Nucleus</location>
    </subcellularLocation>
</comment>
<dbReference type="GO" id="GO:0003723">
    <property type="term" value="F:RNA binding"/>
    <property type="evidence" value="ECO:0007669"/>
    <property type="project" value="UniProtKB-KW"/>
</dbReference>
<dbReference type="GO" id="GO:0071051">
    <property type="term" value="P:poly(A)-dependent snoRNA 3'-end processing"/>
    <property type="evidence" value="ECO:0007669"/>
    <property type="project" value="TreeGrafter"/>
</dbReference>
<dbReference type="GO" id="GO:0071034">
    <property type="term" value="P:CUT catabolic process"/>
    <property type="evidence" value="ECO:0007669"/>
    <property type="project" value="TreeGrafter"/>
</dbReference>
<dbReference type="InterPro" id="IPR041054">
    <property type="entry name" value="Rrp40_N_euk"/>
</dbReference>
<dbReference type="EMBL" id="LT598486">
    <property type="protein sequence ID" value="SCW03810.1"/>
    <property type="molecule type" value="Genomic_DNA"/>
</dbReference>
<evidence type="ECO:0000259" key="5">
    <source>
        <dbReference type="Pfam" id="PF15985"/>
    </source>
</evidence>
<dbReference type="SUPFAM" id="SSF54791">
    <property type="entry name" value="Eukaryotic type KH-domain (KH-domain type I)"/>
    <property type="match status" value="1"/>
</dbReference>
<feature type="domain" description="Exosome complex exonuclease Rrp40 N-terminal" evidence="6">
    <location>
        <begin position="22"/>
        <end position="61"/>
    </location>
</feature>
<dbReference type="Gene3D" id="2.40.50.140">
    <property type="entry name" value="Nucleic acid-binding proteins"/>
    <property type="match status" value="1"/>
</dbReference>
<dbReference type="AlphaFoldDB" id="A0A1G4MIU2"/>
<dbReference type="InterPro" id="IPR026699">
    <property type="entry name" value="Exosome_RNA_bind1/RRP40/RRP4"/>
</dbReference>
<dbReference type="GO" id="GO:0000176">
    <property type="term" value="C:nuclear exosome (RNase complex)"/>
    <property type="evidence" value="ECO:0007669"/>
    <property type="project" value="TreeGrafter"/>
</dbReference>
<protein>
    <submittedName>
        <fullName evidence="7">LAFE_0G18712g1_1</fullName>
    </submittedName>
</protein>
<dbReference type="FunFam" id="2.40.50.140:FF:000127">
    <property type="entry name" value="Exosome complex component RRP40"/>
    <property type="match status" value="1"/>
</dbReference>
<keyword evidence="4" id="KW-0694">RNA-binding</keyword>
<dbReference type="Pfam" id="PF18311">
    <property type="entry name" value="Rrp40_N"/>
    <property type="match status" value="1"/>
</dbReference>
<accession>A0A1G4MIU2</accession>
<evidence type="ECO:0000259" key="6">
    <source>
        <dbReference type="Pfam" id="PF18311"/>
    </source>
</evidence>
<organism evidence="7 8">
    <name type="scientific">Lachancea fermentati</name>
    <name type="common">Zygosaccharomyces fermentati</name>
    <dbReference type="NCBI Taxonomy" id="4955"/>
    <lineage>
        <taxon>Eukaryota</taxon>
        <taxon>Fungi</taxon>
        <taxon>Dikarya</taxon>
        <taxon>Ascomycota</taxon>
        <taxon>Saccharomycotina</taxon>
        <taxon>Saccharomycetes</taxon>
        <taxon>Saccharomycetales</taxon>
        <taxon>Saccharomycetaceae</taxon>
        <taxon>Lachancea</taxon>
    </lineage>
</organism>
<keyword evidence="3" id="KW-0271">Exosome</keyword>
<dbReference type="PANTHER" id="PTHR21321">
    <property type="entry name" value="PNAS-3 RELATED"/>
    <property type="match status" value="1"/>
</dbReference>
<dbReference type="InterPro" id="IPR012340">
    <property type="entry name" value="NA-bd_OB-fold"/>
</dbReference>
<evidence type="ECO:0000256" key="2">
    <source>
        <dbReference type="ARBA" id="ARBA00022490"/>
    </source>
</evidence>
<dbReference type="OrthoDB" id="340500at2759"/>
<name>A0A1G4MIU2_LACFM</name>
<dbReference type="STRING" id="4955.A0A1G4MIU2"/>